<evidence type="ECO:0000313" key="2">
    <source>
        <dbReference type="Proteomes" id="UP001589818"/>
    </source>
</evidence>
<gene>
    <name evidence="1" type="ORF">ACFFJ8_16810</name>
</gene>
<name>A0ABV6JC52_9BACL</name>
<dbReference type="SFLD" id="SFLDG01129">
    <property type="entry name" value="C1.5:_HAD__Beta-PGM__Phosphata"/>
    <property type="match status" value="1"/>
</dbReference>
<keyword evidence="2" id="KW-1185">Reference proteome</keyword>
<protein>
    <submittedName>
        <fullName evidence="1">HAD family hydrolase</fullName>
        <ecNumber evidence="1">3.1.3.-</ecNumber>
    </submittedName>
</protein>
<comment type="caution">
    <text evidence="1">The sequence shown here is derived from an EMBL/GenBank/DDBJ whole genome shotgun (WGS) entry which is preliminary data.</text>
</comment>
<dbReference type="InterPro" id="IPR006439">
    <property type="entry name" value="HAD-SF_hydro_IA"/>
</dbReference>
<dbReference type="InterPro" id="IPR052550">
    <property type="entry name" value="Pyrimidine_5'-ntase_YjjG"/>
</dbReference>
<dbReference type="RefSeq" id="WP_256555574.1">
    <property type="nucleotide sequence ID" value="NZ_JANHOF010000016.1"/>
</dbReference>
<sequence>MYKAILFDLDNTLLDYTSSELDAMHRAIAQHRLLELGGFEWETFRSVFAPINWTYWSERVERQIHISQVLHFSFRDTLAQLGFDPSLSDPLAKTYWHLFCNTCHVMEGAHHVLLTLHGRYPLGIISNGIGEAQRARLKTGGMDHYFDHLFISDEMGLWKPDRAIFDSAVHAFGLDHSEVLFVGDSLQDDYIGAERSGIDFCYYNPVGLPIGELHQPKFAIQSLSELTMMLDNR</sequence>
<dbReference type="EC" id="3.1.3.-" evidence="1"/>
<dbReference type="PANTHER" id="PTHR47478:SF1">
    <property type="entry name" value="PYRIMIDINE 5'-NUCLEOTIDASE YJJG"/>
    <property type="match status" value="1"/>
</dbReference>
<reference evidence="1 2" key="1">
    <citation type="submission" date="2024-09" db="EMBL/GenBank/DDBJ databases">
        <authorList>
            <person name="Sun Q."/>
            <person name="Mori K."/>
        </authorList>
    </citation>
    <scope>NUCLEOTIDE SEQUENCE [LARGE SCALE GENOMIC DNA]</scope>
    <source>
        <strain evidence="1 2">CCM 4839</strain>
    </source>
</reference>
<dbReference type="Proteomes" id="UP001589818">
    <property type="component" value="Unassembled WGS sequence"/>
</dbReference>
<dbReference type="SFLD" id="SFLDS00003">
    <property type="entry name" value="Haloacid_Dehalogenase"/>
    <property type="match status" value="1"/>
</dbReference>
<dbReference type="SUPFAM" id="SSF56784">
    <property type="entry name" value="HAD-like"/>
    <property type="match status" value="1"/>
</dbReference>
<accession>A0ABV6JC52</accession>
<dbReference type="EMBL" id="JBHLVF010000028">
    <property type="protein sequence ID" value="MFC0393029.1"/>
    <property type="molecule type" value="Genomic_DNA"/>
</dbReference>
<dbReference type="Gene3D" id="3.40.50.1000">
    <property type="entry name" value="HAD superfamily/HAD-like"/>
    <property type="match status" value="1"/>
</dbReference>
<dbReference type="InterPro" id="IPR023198">
    <property type="entry name" value="PGP-like_dom2"/>
</dbReference>
<dbReference type="Pfam" id="PF00702">
    <property type="entry name" value="Hydrolase"/>
    <property type="match status" value="1"/>
</dbReference>
<keyword evidence="1" id="KW-0378">Hydrolase</keyword>
<dbReference type="GO" id="GO:0016787">
    <property type="term" value="F:hydrolase activity"/>
    <property type="evidence" value="ECO:0007669"/>
    <property type="project" value="UniProtKB-KW"/>
</dbReference>
<dbReference type="InterPro" id="IPR023214">
    <property type="entry name" value="HAD_sf"/>
</dbReference>
<dbReference type="PANTHER" id="PTHR47478">
    <property type="match status" value="1"/>
</dbReference>
<evidence type="ECO:0000313" key="1">
    <source>
        <dbReference type="EMBL" id="MFC0393029.1"/>
    </source>
</evidence>
<proteinExistence type="predicted"/>
<dbReference type="InterPro" id="IPR036412">
    <property type="entry name" value="HAD-like_sf"/>
</dbReference>
<organism evidence="1 2">
    <name type="scientific">Paenibacillus mendelii</name>
    <dbReference type="NCBI Taxonomy" id="206163"/>
    <lineage>
        <taxon>Bacteria</taxon>
        <taxon>Bacillati</taxon>
        <taxon>Bacillota</taxon>
        <taxon>Bacilli</taxon>
        <taxon>Bacillales</taxon>
        <taxon>Paenibacillaceae</taxon>
        <taxon>Paenibacillus</taxon>
    </lineage>
</organism>
<dbReference type="Gene3D" id="1.10.150.240">
    <property type="entry name" value="Putative phosphatase, domain 2"/>
    <property type="match status" value="1"/>
</dbReference>
<dbReference type="NCBIfam" id="TIGR01549">
    <property type="entry name" value="HAD-SF-IA-v1"/>
    <property type="match status" value="1"/>
</dbReference>